<dbReference type="PROSITE" id="PS50931">
    <property type="entry name" value="HTH_LYSR"/>
    <property type="match status" value="1"/>
</dbReference>
<keyword evidence="2" id="KW-0805">Transcription regulation</keyword>
<evidence type="ECO:0000313" key="7">
    <source>
        <dbReference type="Proteomes" id="UP000252255"/>
    </source>
</evidence>
<gene>
    <name evidence="6" type="ORF">TH30_21340</name>
</gene>
<dbReference type="Pfam" id="PF00126">
    <property type="entry name" value="HTH_1"/>
    <property type="match status" value="1"/>
</dbReference>
<dbReference type="SUPFAM" id="SSF46785">
    <property type="entry name" value="Winged helix' DNA-binding domain"/>
    <property type="match status" value="1"/>
</dbReference>
<reference evidence="6 7" key="1">
    <citation type="submission" date="2014-07" db="EMBL/GenBank/DDBJ databases">
        <title>Draft genome sequence of Thalassospira profundimaris PR54-5.</title>
        <authorList>
            <person name="Lai Q."/>
            <person name="Shao Z."/>
        </authorList>
    </citation>
    <scope>NUCLEOTIDE SEQUENCE [LARGE SCALE GENOMIC DNA]</scope>
    <source>
        <strain evidence="6 7">PR54-5</strain>
    </source>
</reference>
<dbReference type="InterPro" id="IPR005119">
    <property type="entry name" value="LysR_subst-bd"/>
</dbReference>
<dbReference type="PANTHER" id="PTHR30537:SF3">
    <property type="entry name" value="TRANSCRIPTIONAL REGULATORY PROTEIN"/>
    <property type="match status" value="1"/>
</dbReference>
<sequence length="286" mass="32364">MNWSDVEIFLAIAREGTLGAAARRLAMTQPTMGRRIKKLEDSLGCRLFQRTPDGFILTDEGSVILGHAERMEEEAFALQRELTGSEKSLDGSLRVSSSDWFGWHVLSPLIGEFCRSYPNVSVELLTDARLLSLPRREADIVFRITPFTEPDVISRRILTVEYGVYVQDGHSADRPEVMNVITMDDAFSDMPDARWLKSMFPNSHIAGRSNSRDVQARLCQEGVGAAVLPRLLARSYSGLVELPLAERPPSRTTWVGYHRDMRRSRRLRAFLEMALARFGKESMRDT</sequence>
<dbReference type="Pfam" id="PF03466">
    <property type="entry name" value="LysR_substrate"/>
    <property type="match status" value="1"/>
</dbReference>
<dbReference type="InterPro" id="IPR036388">
    <property type="entry name" value="WH-like_DNA-bd_sf"/>
</dbReference>
<keyword evidence="3" id="KW-0238">DNA-binding</keyword>
<dbReference type="AlphaFoldDB" id="A0A367WKH3"/>
<dbReference type="PRINTS" id="PR00039">
    <property type="entry name" value="HTHLYSR"/>
</dbReference>
<dbReference type="InterPro" id="IPR058163">
    <property type="entry name" value="LysR-type_TF_proteobact-type"/>
</dbReference>
<feature type="domain" description="HTH lysR-type" evidence="5">
    <location>
        <begin position="1"/>
        <end position="58"/>
    </location>
</feature>
<dbReference type="Gene3D" id="3.40.190.290">
    <property type="match status" value="1"/>
</dbReference>
<dbReference type="PANTHER" id="PTHR30537">
    <property type="entry name" value="HTH-TYPE TRANSCRIPTIONAL REGULATOR"/>
    <property type="match status" value="1"/>
</dbReference>
<evidence type="ECO:0000256" key="1">
    <source>
        <dbReference type="ARBA" id="ARBA00009437"/>
    </source>
</evidence>
<dbReference type="SUPFAM" id="SSF53850">
    <property type="entry name" value="Periplasmic binding protein-like II"/>
    <property type="match status" value="1"/>
</dbReference>
<evidence type="ECO:0000256" key="3">
    <source>
        <dbReference type="ARBA" id="ARBA00023125"/>
    </source>
</evidence>
<evidence type="ECO:0000259" key="5">
    <source>
        <dbReference type="PROSITE" id="PS50931"/>
    </source>
</evidence>
<proteinExistence type="inferred from homology"/>
<dbReference type="Gene3D" id="1.10.10.10">
    <property type="entry name" value="Winged helix-like DNA-binding domain superfamily/Winged helix DNA-binding domain"/>
    <property type="match status" value="1"/>
</dbReference>
<dbReference type="OrthoDB" id="7333438at2"/>
<keyword evidence="4" id="KW-0804">Transcription</keyword>
<dbReference type="GO" id="GO:0006351">
    <property type="term" value="P:DNA-templated transcription"/>
    <property type="evidence" value="ECO:0007669"/>
    <property type="project" value="TreeGrafter"/>
</dbReference>
<evidence type="ECO:0000256" key="2">
    <source>
        <dbReference type="ARBA" id="ARBA00023015"/>
    </source>
</evidence>
<dbReference type="CDD" id="cd05466">
    <property type="entry name" value="PBP2_LTTR_substrate"/>
    <property type="match status" value="1"/>
</dbReference>
<evidence type="ECO:0000256" key="4">
    <source>
        <dbReference type="ARBA" id="ARBA00023163"/>
    </source>
</evidence>
<comment type="similarity">
    <text evidence="1">Belongs to the LysR transcriptional regulatory family.</text>
</comment>
<dbReference type="FunFam" id="1.10.10.10:FF:000001">
    <property type="entry name" value="LysR family transcriptional regulator"/>
    <property type="match status" value="1"/>
</dbReference>
<dbReference type="GO" id="GO:0043565">
    <property type="term" value="F:sequence-specific DNA binding"/>
    <property type="evidence" value="ECO:0007669"/>
    <property type="project" value="TreeGrafter"/>
</dbReference>
<dbReference type="InterPro" id="IPR036390">
    <property type="entry name" value="WH_DNA-bd_sf"/>
</dbReference>
<dbReference type="InterPro" id="IPR000847">
    <property type="entry name" value="LysR_HTH_N"/>
</dbReference>
<accession>A0A367WKH3</accession>
<dbReference type="EMBL" id="JPWI01000019">
    <property type="protein sequence ID" value="RCK41955.1"/>
    <property type="molecule type" value="Genomic_DNA"/>
</dbReference>
<comment type="caution">
    <text evidence="6">The sequence shown here is derived from an EMBL/GenBank/DDBJ whole genome shotgun (WGS) entry which is preliminary data.</text>
</comment>
<name>A0A367WKH3_9PROT</name>
<dbReference type="GO" id="GO:0003700">
    <property type="term" value="F:DNA-binding transcription factor activity"/>
    <property type="evidence" value="ECO:0007669"/>
    <property type="project" value="InterPro"/>
</dbReference>
<dbReference type="Proteomes" id="UP000252255">
    <property type="component" value="Unassembled WGS sequence"/>
</dbReference>
<evidence type="ECO:0000313" key="6">
    <source>
        <dbReference type="EMBL" id="RCK41955.1"/>
    </source>
</evidence>
<protein>
    <submittedName>
        <fullName evidence="6">LysR family transcriptional regulator</fullName>
    </submittedName>
</protein>
<organism evidence="6 7">
    <name type="scientific">Thalassospira profundimaris</name>
    <dbReference type="NCBI Taxonomy" id="502049"/>
    <lineage>
        <taxon>Bacteria</taxon>
        <taxon>Pseudomonadati</taxon>
        <taxon>Pseudomonadota</taxon>
        <taxon>Alphaproteobacteria</taxon>
        <taxon>Rhodospirillales</taxon>
        <taxon>Thalassospiraceae</taxon>
        <taxon>Thalassospira</taxon>
    </lineage>
</organism>